<gene>
    <name evidence="2" type="ORF">I0C86_27270</name>
</gene>
<comment type="caution">
    <text evidence="2">The sequence shown here is derived from an EMBL/GenBank/DDBJ whole genome shotgun (WGS) entry which is preliminary data.</text>
</comment>
<dbReference type="Proteomes" id="UP000638560">
    <property type="component" value="Unassembled WGS sequence"/>
</dbReference>
<dbReference type="RefSeq" id="WP_196204154.1">
    <property type="nucleotide sequence ID" value="NZ_JADPUN010000243.1"/>
</dbReference>
<evidence type="ECO:0000256" key="1">
    <source>
        <dbReference type="SAM" id="MobiDB-lite"/>
    </source>
</evidence>
<feature type="region of interest" description="Disordered" evidence="1">
    <location>
        <begin position="1"/>
        <end position="52"/>
    </location>
</feature>
<feature type="compositionally biased region" description="Basic and acidic residues" evidence="1">
    <location>
        <begin position="1"/>
        <end position="18"/>
    </location>
</feature>
<reference evidence="2 3" key="1">
    <citation type="submission" date="2020-11" db="EMBL/GenBank/DDBJ databases">
        <title>A novel isolate from a Black sea contaminated sediment with potential to produce alkanes: Plantactinospora alkalitolerans sp. nov.</title>
        <authorList>
            <person name="Carro L."/>
            <person name="Veyisoglu A."/>
            <person name="Guven K."/>
            <person name="Schumann P."/>
            <person name="Klenk H.-P."/>
            <person name="Sahin N."/>
        </authorList>
    </citation>
    <scope>NUCLEOTIDE SEQUENCE [LARGE SCALE GENOMIC DNA]</scope>
    <source>
        <strain evidence="2 3">S1510</strain>
    </source>
</reference>
<sequence>MDLDRYASDRLTRSERRTTNQAPRSTYRSDEPSPVPEPPNERDTRDASGSAYPGTLVEVTDVFQPLPRKALDAFAGRLQAAPRFVLLIPIEAGNLEQAVNLAVLLGRSLRHMPEMRARDELVMDVQAETFHDAFCDLVLPGNLDCLRQAGHPGKCEAL</sequence>
<keyword evidence="3" id="KW-1185">Reference proteome</keyword>
<proteinExistence type="predicted"/>
<evidence type="ECO:0000313" key="2">
    <source>
        <dbReference type="EMBL" id="MBF9132626.1"/>
    </source>
</evidence>
<protein>
    <submittedName>
        <fullName evidence="2">Uncharacterized protein</fullName>
    </submittedName>
</protein>
<organism evidence="2 3">
    <name type="scientific">Plantactinospora alkalitolerans</name>
    <dbReference type="NCBI Taxonomy" id="2789879"/>
    <lineage>
        <taxon>Bacteria</taxon>
        <taxon>Bacillati</taxon>
        <taxon>Actinomycetota</taxon>
        <taxon>Actinomycetes</taxon>
        <taxon>Micromonosporales</taxon>
        <taxon>Micromonosporaceae</taxon>
        <taxon>Plantactinospora</taxon>
    </lineage>
</organism>
<name>A0ABS0H2D6_9ACTN</name>
<dbReference type="EMBL" id="JADPUN010000243">
    <property type="protein sequence ID" value="MBF9132626.1"/>
    <property type="molecule type" value="Genomic_DNA"/>
</dbReference>
<evidence type="ECO:0000313" key="3">
    <source>
        <dbReference type="Proteomes" id="UP000638560"/>
    </source>
</evidence>
<accession>A0ABS0H2D6</accession>